<accession>A0AAV7MVY5</accession>
<dbReference type="Proteomes" id="UP001066276">
    <property type="component" value="Chromosome 9"/>
</dbReference>
<evidence type="ECO:0000313" key="2">
    <source>
        <dbReference type="EMBL" id="KAJ1107941.1"/>
    </source>
</evidence>
<comment type="caution">
    <text evidence="2">The sequence shown here is derived from an EMBL/GenBank/DDBJ whole genome shotgun (WGS) entry which is preliminary data.</text>
</comment>
<feature type="region of interest" description="Disordered" evidence="1">
    <location>
        <begin position="1"/>
        <end position="21"/>
    </location>
</feature>
<proteinExistence type="predicted"/>
<feature type="compositionally biased region" description="Basic residues" evidence="1">
    <location>
        <begin position="11"/>
        <end position="21"/>
    </location>
</feature>
<organism evidence="2 3">
    <name type="scientific">Pleurodeles waltl</name>
    <name type="common">Iberian ribbed newt</name>
    <dbReference type="NCBI Taxonomy" id="8319"/>
    <lineage>
        <taxon>Eukaryota</taxon>
        <taxon>Metazoa</taxon>
        <taxon>Chordata</taxon>
        <taxon>Craniata</taxon>
        <taxon>Vertebrata</taxon>
        <taxon>Euteleostomi</taxon>
        <taxon>Amphibia</taxon>
        <taxon>Batrachia</taxon>
        <taxon>Caudata</taxon>
        <taxon>Salamandroidea</taxon>
        <taxon>Salamandridae</taxon>
        <taxon>Pleurodelinae</taxon>
        <taxon>Pleurodeles</taxon>
    </lineage>
</organism>
<evidence type="ECO:0000313" key="3">
    <source>
        <dbReference type="Proteomes" id="UP001066276"/>
    </source>
</evidence>
<gene>
    <name evidence="2" type="ORF">NDU88_005327</name>
</gene>
<dbReference type="EMBL" id="JANPWB010000013">
    <property type="protein sequence ID" value="KAJ1107941.1"/>
    <property type="molecule type" value="Genomic_DNA"/>
</dbReference>
<reference evidence="2" key="1">
    <citation type="journal article" date="2022" name="bioRxiv">
        <title>Sequencing and chromosome-scale assembly of the giantPleurodeles waltlgenome.</title>
        <authorList>
            <person name="Brown T."/>
            <person name="Elewa A."/>
            <person name="Iarovenko S."/>
            <person name="Subramanian E."/>
            <person name="Araus A.J."/>
            <person name="Petzold A."/>
            <person name="Susuki M."/>
            <person name="Suzuki K.-i.T."/>
            <person name="Hayashi T."/>
            <person name="Toyoda A."/>
            <person name="Oliveira C."/>
            <person name="Osipova E."/>
            <person name="Leigh N.D."/>
            <person name="Simon A."/>
            <person name="Yun M.H."/>
        </authorList>
    </citation>
    <scope>NUCLEOTIDE SEQUENCE</scope>
    <source>
        <strain evidence="2">20211129_DDA</strain>
        <tissue evidence="2">Liver</tissue>
    </source>
</reference>
<name>A0AAV7MVY5_PLEWA</name>
<protein>
    <submittedName>
        <fullName evidence="2">Uncharacterized protein</fullName>
    </submittedName>
</protein>
<evidence type="ECO:0000256" key="1">
    <source>
        <dbReference type="SAM" id="MobiDB-lite"/>
    </source>
</evidence>
<sequence length="71" mass="7676">MPPRKPDPRSGRFRRGPQRRGHAVAVAEGLLCARRRPLLACSAARQTAVGTLAAATGRILILTPVLEEVHQ</sequence>
<feature type="compositionally biased region" description="Basic and acidic residues" evidence="1">
    <location>
        <begin position="1"/>
        <end position="10"/>
    </location>
</feature>
<keyword evidence="3" id="KW-1185">Reference proteome</keyword>
<dbReference type="AlphaFoldDB" id="A0AAV7MVY5"/>